<dbReference type="InterPro" id="IPR004242">
    <property type="entry name" value="Transposase_21"/>
</dbReference>
<protein>
    <recommendedName>
        <fullName evidence="1">Transposase-associated domain-containing protein</fullName>
    </recommendedName>
</protein>
<evidence type="ECO:0000313" key="2">
    <source>
        <dbReference type="EMBL" id="KAL0378810.1"/>
    </source>
</evidence>
<reference evidence="2" key="2">
    <citation type="journal article" date="2024" name="Plant">
        <title>Genomic evolution and insights into agronomic trait innovations of Sesamum species.</title>
        <authorList>
            <person name="Miao H."/>
            <person name="Wang L."/>
            <person name="Qu L."/>
            <person name="Liu H."/>
            <person name="Sun Y."/>
            <person name="Le M."/>
            <person name="Wang Q."/>
            <person name="Wei S."/>
            <person name="Zheng Y."/>
            <person name="Lin W."/>
            <person name="Duan Y."/>
            <person name="Cao H."/>
            <person name="Xiong S."/>
            <person name="Wang X."/>
            <person name="Wei L."/>
            <person name="Li C."/>
            <person name="Ma Q."/>
            <person name="Ju M."/>
            <person name="Zhao R."/>
            <person name="Li G."/>
            <person name="Mu C."/>
            <person name="Tian Q."/>
            <person name="Mei H."/>
            <person name="Zhang T."/>
            <person name="Gao T."/>
            <person name="Zhang H."/>
        </authorList>
    </citation>
    <scope>NUCLEOTIDE SEQUENCE</scope>
    <source>
        <strain evidence="2">G02</strain>
    </source>
</reference>
<feature type="domain" description="Transposase-associated" evidence="1">
    <location>
        <begin position="2"/>
        <end position="43"/>
    </location>
</feature>
<dbReference type="Pfam" id="PF02992">
    <property type="entry name" value="Transposase_21"/>
    <property type="match status" value="1"/>
</dbReference>
<reference evidence="2" key="1">
    <citation type="submission" date="2020-06" db="EMBL/GenBank/DDBJ databases">
        <authorList>
            <person name="Li T."/>
            <person name="Hu X."/>
            <person name="Zhang T."/>
            <person name="Song X."/>
            <person name="Zhang H."/>
            <person name="Dai N."/>
            <person name="Sheng W."/>
            <person name="Hou X."/>
            <person name="Wei L."/>
        </authorList>
    </citation>
    <scope>NUCLEOTIDE SEQUENCE</scope>
    <source>
        <strain evidence="2">G02</strain>
        <tissue evidence="2">Leaf</tissue>
    </source>
</reference>
<dbReference type="AlphaFoldDB" id="A0AAW2REQ3"/>
<dbReference type="EMBL" id="JACGWJ010000013">
    <property type="protein sequence ID" value="KAL0378810.1"/>
    <property type="molecule type" value="Genomic_DNA"/>
</dbReference>
<accession>A0AAW2REQ3</accession>
<organism evidence="2">
    <name type="scientific">Sesamum radiatum</name>
    <name type="common">Black benniseed</name>
    <dbReference type="NCBI Taxonomy" id="300843"/>
    <lineage>
        <taxon>Eukaryota</taxon>
        <taxon>Viridiplantae</taxon>
        <taxon>Streptophyta</taxon>
        <taxon>Embryophyta</taxon>
        <taxon>Tracheophyta</taxon>
        <taxon>Spermatophyta</taxon>
        <taxon>Magnoliopsida</taxon>
        <taxon>eudicotyledons</taxon>
        <taxon>Gunneridae</taxon>
        <taxon>Pentapetalae</taxon>
        <taxon>asterids</taxon>
        <taxon>lamiids</taxon>
        <taxon>Lamiales</taxon>
        <taxon>Pedaliaceae</taxon>
        <taxon>Sesamum</taxon>
    </lineage>
</organism>
<comment type="caution">
    <text evidence="2">The sequence shown here is derived from an EMBL/GenBank/DDBJ whole genome shotgun (WGS) entry which is preliminary data.</text>
</comment>
<dbReference type="InterPro" id="IPR029480">
    <property type="entry name" value="Transpos_assoc"/>
</dbReference>
<gene>
    <name evidence="2" type="ORF">Sradi_3186500</name>
</gene>
<dbReference type="Pfam" id="PF13963">
    <property type="entry name" value="Transpos_assoc"/>
    <property type="match status" value="1"/>
</dbReference>
<evidence type="ECO:0000259" key="1">
    <source>
        <dbReference type="Pfam" id="PF13963"/>
    </source>
</evidence>
<dbReference type="PANTHER" id="PTHR10775">
    <property type="entry name" value="OS08G0208400 PROTEIN"/>
    <property type="match status" value="1"/>
</dbReference>
<name>A0AAW2REQ3_SESRA</name>
<dbReference type="PANTHER" id="PTHR10775:SF183">
    <property type="entry name" value="TRANSPOSON, EN_SPM-LIKE, TRANSPOSASE-ASSOCIATED DOMAIN PROTEIN-RELATED"/>
    <property type="match status" value="1"/>
</dbReference>
<sequence length="183" mass="21444">MDGDKIRCPCRNCKNAKFRTLNNVSYHLCLQGFMPKYYKWTSYDEKRVQDYVHIVTTPPVQEEQTPAAHEEGNYSHWGDEQQMDWAQRMVYDATGPVHIVDQALWNGCTQSQLRLYASRAIAEHMTWHATHQLEEGSMCHPSDAEVWKHFDPMYPDFAEEPRNIRLGLCADGFALHRQYGRTY</sequence>
<proteinExistence type="predicted"/>